<organism evidence="2">
    <name type="scientific">Porphyridium purpureum</name>
    <name type="common">Red alga</name>
    <name type="synonym">Porphyridium cruentum</name>
    <dbReference type="NCBI Taxonomy" id="35688"/>
    <lineage>
        <taxon>Eukaryota</taxon>
        <taxon>Rhodophyta</taxon>
        <taxon>Bangiophyceae</taxon>
        <taxon>Porphyridiales</taxon>
        <taxon>Porphyridiaceae</taxon>
        <taxon>Porphyridium</taxon>
    </lineage>
</organism>
<geneLocation type="chloroplast" evidence="2"/>
<feature type="transmembrane region" description="Helical" evidence="1">
    <location>
        <begin position="21"/>
        <end position="43"/>
    </location>
</feature>
<keyword evidence="1" id="KW-1133">Transmembrane helix</keyword>
<name>W0RYN0_PORPP</name>
<keyword evidence="1" id="KW-0472">Membrane</keyword>
<reference evidence="2" key="1">
    <citation type="journal article" date="2014" name="J. Plant Res.">
        <title>Analysis of the complete plastid genome of the unicellular red alga Porphyridium purpureum.</title>
        <authorList>
            <person name="Tajima N."/>
            <person name="Sato S."/>
            <person name="Maruyama F."/>
            <person name="Kurokawa K."/>
            <person name="Ohta H."/>
            <person name="Tabata S."/>
            <person name="Sekine K."/>
            <person name="Moriyama T."/>
            <person name="Sato N."/>
        </authorList>
    </citation>
    <scope>NUCLEOTIDE SEQUENCE</scope>
</reference>
<protein>
    <submittedName>
        <fullName evidence="2">Uncharacterized protein</fullName>
    </submittedName>
</protein>
<keyword evidence="1" id="KW-0812">Transmembrane</keyword>
<proteinExistence type="predicted"/>
<dbReference type="EMBL" id="AP012987">
    <property type="protein sequence ID" value="BAO23661.1"/>
    <property type="molecule type" value="Genomic_DNA"/>
</dbReference>
<sequence>MFQNSLQSHKYKTSKYRILKIISLFVLKINYICYCRLSLIYLII</sequence>
<keyword evidence="2" id="KW-0150">Chloroplast</keyword>
<dbReference type="AlphaFoldDB" id="W0RYN0"/>
<keyword evidence="2" id="KW-0934">Plastid</keyword>
<evidence type="ECO:0000313" key="2">
    <source>
        <dbReference type="EMBL" id="BAO23661.1"/>
    </source>
</evidence>
<dbReference type="GeneID" id="17963959"/>
<dbReference type="RefSeq" id="YP_008965685.1">
    <property type="nucleotide sequence ID" value="NC_023133.1"/>
</dbReference>
<evidence type="ECO:0000256" key="1">
    <source>
        <dbReference type="SAM" id="Phobius"/>
    </source>
</evidence>
<accession>W0RYN0</accession>
<gene>
    <name evidence="2" type="primary">ORF44</name>
</gene>